<dbReference type="GO" id="GO:0106414">
    <property type="term" value="F:mRNA dihydrouridine synthase activity"/>
    <property type="evidence" value="ECO:0007669"/>
    <property type="project" value="RHEA"/>
</dbReference>
<feature type="zinc finger region" description="C3H1-type" evidence="24">
    <location>
        <begin position="139"/>
        <end position="167"/>
    </location>
</feature>
<protein>
    <recommendedName>
        <fullName evidence="5 25">tRNA-dihydrouridine(47) synthase [NAD(P)(+)]</fullName>
        <ecNumber evidence="4 25">1.3.1.89</ecNumber>
    </recommendedName>
    <alternativeName>
        <fullName evidence="25">tRNA-dihydrouridine synthase 3</fullName>
    </alternativeName>
</protein>
<dbReference type="GO" id="GO:0003723">
    <property type="term" value="F:RNA binding"/>
    <property type="evidence" value="ECO:0007669"/>
    <property type="project" value="TreeGrafter"/>
</dbReference>
<feature type="compositionally biased region" description="Basic residues" evidence="26">
    <location>
        <begin position="80"/>
        <end position="90"/>
    </location>
</feature>
<dbReference type="SUPFAM" id="SSF51395">
    <property type="entry name" value="FMN-linked oxidoreductases"/>
    <property type="match status" value="1"/>
</dbReference>
<keyword evidence="9" id="KW-0507">mRNA processing</keyword>
<evidence type="ECO:0000256" key="23">
    <source>
        <dbReference type="ARBA" id="ARBA00049513"/>
    </source>
</evidence>
<comment type="catalytic activity">
    <reaction evidence="20">
        <text>5,6-dihydrouridine(47) in tRNA + NAD(+) = uridine(47) in tRNA + NADH + H(+)</text>
        <dbReference type="Rhea" id="RHEA:53364"/>
        <dbReference type="Rhea" id="RHEA-COMP:13539"/>
        <dbReference type="Rhea" id="RHEA-COMP:13540"/>
        <dbReference type="ChEBI" id="CHEBI:15378"/>
        <dbReference type="ChEBI" id="CHEBI:57540"/>
        <dbReference type="ChEBI" id="CHEBI:57945"/>
        <dbReference type="ChEBI" id="CHEBI:65315"/>
        <dbReference type="ChEBI" id="CHEBI:74443"/>
        <dbReference type="EC" id="1.3.1.89"/>
    </reaction>
    <physiologicalReaction direction="right-to-left" evidence="20">
        <dbReference type="Rhea" id="RHEA:53366"/>
    </physiologicalReaction>
</comment>
<dbReference type="PROSITE" id="PS50103">
    <property type="entry name" value="ZF_C3H1"/>
    <property type="match status" value="2"/>
</dbReference>
<evidence type="ECO:0000256" key="26">
    <source>
        <dbReference type="SAM" id="MobiDB-lite"/>
    </source>
</evidence>
<dbReference type="PANTHER" id="PTHR45846:SF1">
    <property type="entry name" value="TRNA-DIHYDROURIDINE(47) SYNTHASE [NAD(P)(+)]-LIKE"/>
    <property type="match status" value="1"/>
</dbReference>
<dbReference type="GO" id="GO:0005634">
    <property type="term" value="C:nucleus"/>
    <property type="evidence" value="ECO:0007669"/>
    <property type="project" value="UniProtKB-SubCell"/>
</dbReference>
<evidence type="ECO:0000256" key="12">
    <source>
        <dbReference type="ARBA" id="ARBA00022737"/>
    </source>
</evidence>
<dbReference type="Proteomes" id="UP000009328">
    <property type="component" value="Unassembled WGS sequence"/>
</dbReference>
<proteinExistence type="inferred from homology"/>
<comment type="function">
    <text evidence="19">Catalyzes the synthesis of dihydrouridine, a modified base found in the D-loop of most tRNAs. Specifically modifies U47 in cytoplasmic tRNAs. Catalyzes the synthesis of dihydrouridine in some mRNAs, thereby affecting their translation.</text>
</comment>
<evidence type="ECO:0000256" key="21">
    <source>
        <dbReference type="ARBA" id="ARBA00048342"/>
    </source>
</evidence>
<dbReference type="eggNOG" id="KOG2333">
    <property type="taxonomic scope" value="Eukaryota"/>
</dbReference>
<evidence type="ECO:0000256" key="6">
    <source>
        <dbReference type="ARBA" id="ARBA00022490"/>
    </source>
</evidence>
<dbReference type="GO" id="GO:0102265">
    <property type="term" value="F:tRNA-dihydrouridine47 synthase activity"/>
    <property type="evidence" value="ECO:0007669"/>
    <property type="project" value="UniProtKB-EC"/>
</dbReference>
<dbReference type="GO" id="GO:0008270">
    <property type="term" value="F:zinc ion binding"/>
    <property type="evidence" value="ECO:0007669"/>
    <property type="project" value="UniProtKB-KW"/>
</dbReference>
<evidence type="ECO:0000313" key="29">
    <source>
        <dbReference type="Proteomes" id="UP000009328"/>
    </source>
</evidence>
<evidence type="ECO:0000256" key="7">
    <source>
        <dbReference type="ARBA" id="ARBA00022630"/>
    </source>
</evidence>
<dbReference type="PROSITE" id="PS01136">
    <property type="entry name" value="UPF0034"/>
    <property type="match status" value="1"/>
</dbReference>
<keyword evidence="16 25" id="KW-0560">Oxidoreductase</keyword>
<dbReference type="Gene3D" id="4.10.1000.10">
    <property type="entry name" value="Zinc finger, CCCH-type"/>
    <property type="match status" value="1"/>
</dbReference>
<evidence type="ECO:0000256" key="4">
    <source>
        <dbReference type="ARBA" id="ARBA00012376"/>
    </source>
</evidence>
<dbReference type="PANTHER" id="PTHR45846">
    <property type="entry name" value="TRNA-DIHYDROURIDINE(47) SYNTHASE [NAD(P)(+)]-LIKE"/>
    <property type="match status" value="1"/>
</dbReference>
<dbReference type="EMBL" id="CAIF01000230">
    <property type="protein sequence ID" value="CCH46122.1"/>
    <property type="molecule type" value="Genomic_DNA"/>
</dbReference>
<keyword evidence="6" id="KW-0963">Cytoplasm</keyword>
<dbReference type="AlphaFoldDB" id="K0KVW9"/>
<comment type="subcellular location">
    <subcellularLocation>
        <location evidence="3">Cytoplasm</location>
    </subcellularLocation>
    <subcellularLocation>
        <location evidence="2">Nucleus</location>
    </subcellularLocation>
</comment>
<feature type="compositionally biased region" description="Low complexity" evidence="26">
    <location>
        <begin position="246"/>
        <end position="260"/>
    </location>
</feature>
<dbReference type="InterPro" id="IPR036855">
    <property type="entry name" value="Znf_CCCH_sf"/>
</dbReference>
<feature type="compositionally biased region" description="Basic and acidic residues" evidence="26">
    <location>
        <begin position="19"/>
        <end position="48"/>
    </location>
</feature>
<evidence type="ECO:0000256" key="19">
    <source>
        <dbReference type="ARBA" id="ARBA00045934"/>
    </source>
</evidence>
<evidence type="ECO:0000256" key="20">
    <source>
        <dbReference type="ARBA" id="ARBA00048266"/>
    </source>
</evidence>
<dbReference type="CDD" id="cd02801">
    <property type="entry name" value="DUS_like_FMN"/>
    <property type="match status" value="1"/>
</dbReference>
<comment type="similarity">
    <text evidence="25">Belongs to the dus family. Dus3 subfamily.</text>
</comment>
<evidence type="ECO:0000256" key="15">
    <source>
        <dbReference type="ARBA" id="ARBA00022857"/>
    </source>
</evidence>
<dbReference type="Pfam" id="PF01207">
    <property type="entry name" value="Dus"/>
    <property type="match status" value="1"/>
</dbReference>
<dbReference type="FunCoup" id="K0KVW9">
    <property type="interactions" value="923"/>
</dbReference>
<evidence type="ECO:0000256" key="5">
    <source>
        <dbReference type="ARBA" id="ARBA00022143"/>
    </source>
</evidence>
<comment type="catalytic activity">
    <reaction evidence="22">
        <text>a 5,6-dihydrouridine in mRNA + NADP(+) = a uridine in mRNA + NADPH + H(+)</text>
        <dbReference type="Rhea" id="RHEA:69855"/>
        <dbReference type="Rhea" id="RHEA-COMP:14658"/>
        <dbReference type="Rhea" id="RHEA-COMP:17789"/>
        <dbReference type="ChEBI" id="CHEBI:15378"/>
        <dbReference type="ChEBI" id="CHEBI:57783"/>
        <dbReference type="ChEBI" id="CHEBI:58349"/>
        <dbReference type="ChEBI" id="CHEBI:65315"/>
        <dbReference type="ChEBI" id="CHEBI:74443"/>
    </reaction>
    <physiologicalReaction direction="right-to-left" evidence="22">
        <dbReference type="Rhea" id="RHEA:69857"/>
    </physiologicalReaction>
</comment>
<comment type="catalytic activity">
    <reaction evidence="23">
        <text>5,6-dihydrouridine(47) in tRNA + NADP(+) = uridine(47) in tRNA + NADPH + H(+)</text>
        <dbReference type="Rhea" id="RHEA:53360"/>
        <dbReference type="Rhea" id="RHEA-COMP:13539"/>
        <dbReference type="Rhea" id="RHEA-COMP:13540"/>
        <dbReference type="ChEBI" id="CHEBI:15378"/>
        <dbReference type="ChEBI" id="CHEBI:57783"/>
        <dbReference type="ChEBI" id="CHEBI:58349"/>
        <dbReference type="ChEBI" id="CHEBI:65315"/>
        <dbReference type="ChEBI" id="CHEBI:74443"/>
        <dbReference type="EC" id="1.3.1.89"/>
    </reaction>
    <physiologicalReaction direction="right-to-left" evidence="23">
        <dbReference type="Rhea" id="RHEA:53362"/>
    </physiologicalReaction>
</comment>
<feature type="region of interest" description="Disordered" evidence="26">
    <location>
        <begin position="230"/>
        <end position="262"/>
    </location>
</feature>
<keyword evidence="13 24" id="KW-0863">Zinc-finger</keyword>
<dbReference type="EC" id="1.3.1.89" evidence="4 25"/>
<dbReference type="HOGENOM" id="CLU_013299_7_0_1"/>
<evidence type="ECO:0000256" key="10">
    <source>
        <dbReference type="ARBA" id="ARBA00022694"/>
    </source>
</evidence>
<organism evidence="28 29">
    <name type="scientific">Wickerhamomyces ciferrii (strain ATCC 14091 / BCRC 22168 / CBS 111 / JCM 3599 / NBRC 0793 / NRRL Y-1031 F-60-10)</name>
    <name type="common">Yeast</name>
    <name type="synonym">Pichia ciferrii</name>
    <dbReference type="NCBI Taxonomy" id="1206466"/>
    <lineage>
        <taxon>Eukaryota</taxon>
        <taxon>Fungi</taxon>
        <taxon>Dikarya</taxon>
        <taxon>Ascomycota</taxon>
        <taxon>Saccharomycotina</taxon>
        <taxon>Saccharomycetes</taxon>
        <taxon>Phaffomycetales</taxon>
        <taxon>Wickerhamomycetaceae</taxon>
        <taxon>Wickerhamomyces</taxon>
    </lineage>
</organism>
<keyword evidence="18" id="KW-0539">Nucleus</keyword>
<evidence type="ECO:0000256" key="16">
    <source>
        <dbReference type="ARBA" id="ARBA00023002"/>
    </source>
</evidence>
<evidence type="ECO:0000313" key="28">
    <source>
        <dbReference type="EMBL" id="CCH46122.1"/>
    </source>
</evidence>
<accession>K0KVW9</accession>
<comment type="catalytic activity">
    <reaction evidence="21">
        <text>a 5,6-dihydrouridine in mRNA + NAD(+) = a uridine in mRNA + NADH + H(+)</text>
        <dbReference type="Rhea" id="RHEA:69851"/>
        <dbReference type="Rhea" id="RHEA-COMP:14658"/>
        <dbReference type="Rhea" id="RHEA-COMP:17789"/>
        <dbReference type="ChEBI" id="CHEBI:15378"/>
        <dbReference type="ChEBI" id="CHEBI:57540"/>
        <dbReference type="ChEBI" id="CHEBI:57945"/>
        <dbReference type="ChEBI" id="CHEBI:65315"/>
        <dbReference type="ChEBI" id="CHEBI:74443"/>
    </reaction>
    <physiologicalReaction direction="right-to-left" evidence="21">
        <dbReference type="Rhea" id="RHEA:69853"/>
    </physiologicalReaction>
</comment>
<evidence type="ECO:0000256" key="9">
    <source>
        <dbReference type="ARBA" id="ARBA00022664"/>
    </source>
</evidence>
<dbReference type="GO" id="GO:0006397">
    <property type="term" value="P:mRNA processing"/>
    <property type="evidence" value="ECO:0007669"/>
    <property type="project" value="UniProtKB-KW"/>
</dbReference>
<sequence>MSEEEVKRPASPVANGSEPDQKRTKTEEPKVEDPRSKGIAHIKKEFIVDSRQIAAIDDDSAEASTDRNTGGENGGENGKGKKGKRTRGQNKNREIKQNQEEVRLCQSLVDPDLDKVCKFGAENCRNSHDIDSYLQSKGPDIQGVCPVFNAIGYCPAGFKCRFLHSHYDEENKILIKDLVKFEDSKDKNYEVNKITNDEKLSLIKKKFIFTSSTEAIKIIDSIQDGNKKRDLAKKKTNNEGEETEVTPETTTETEQTTAQEQTKENINDYVETRFFAGEKKKIDLVGKKILSPLTTVGNLPYRRLMKTLGCDVTYSEMALTLPLIQGTNSEWALPKAHNTEYPGFGVQIATAKPWQAAKASEIIGKLCPSVSELNLNSGCPIDLLYRQGSGSGLLDQPAKFLRILNSMNYCSGEIPTTVKIRMGTKDNHPIAHNLVKRIVKETQTAAVTLHGRSRQQRYTREANWDYIGEVGKVLRKTEQELEDDKDRKDFQRINFVGNGDCFNFDDWYKAVENPYIDSVMIARGALIKPWIFEEIESQQYLDKSATERLEIIQKYAQFAMEHWGTDEYGIALSRRFLCEFLSFFHRYIPYGILEKYPVKLNERPEFWKGRNELETLLGSNDYKDWIKISEMFLGPAGENFNFTPKHKSSSYEKSATN</sequence>
<keyword evidence="17 25" id="KW-0520">NAD</keyword>
<evidence type="ECO:0000256" key="3">
    <source>
        <dbReference type="ARBA" id="ARBA00004496"/>
    </source>
</evidence>
<comment type="caution">
    <text evidence="28">The sequence shown here is derived from an EMBL/GenBank/DDBJ whole genome shotgun (WGS) entry which is preliminary data.</text>
</comment>
<dbReference type="Pfam" id="PF25585">
    <property type="entry name" value="zf-CCCH_DUS3L"/>
    <property type="match status" value="1"/>
</dbReference>
<evidence type="ECO:0000256" key="18">
    <source>
        <dbReference type="ARBA" id="ARBA00023242"/>
    </source>
</evidence>
<dbReference type="GO" id="GO:0050660">
    <property type="term" value="F:flavin adenine dinucleotide binding"/>
    <property type="evidence" value="ECO:0007669"/>
    <property type="project" value="UniProtKB-UniRule"/>
</dbReference>
<dbReference type="InterPro" id="IPR018517">
    <property type="entry name" value="tRNA_hU_synthase_CS"/>
</dbReference>
<keyword evidence="10 25" id="KW-0819">tRNA processing</keyword>
<dbReference type="FunFam" id="3.20.20.70:FF:000145">
    <property type="entry name" value="tRNA-dihydrouridine(47) synthase [NAD(P)(+)]"/>
    <property type="match status" value="1"/>
</dbReference>
<keyword evidence="12" id="KW-0677">Repeat</keyword>
<keyword evidence="7 25" id="KW-0285">Flavoprotein</keyword>
<evidence type="ECO:0000256" key="2">
    <source>
        <dbReference type="ARBA" id="ARBA00004123"/>
    </source>
</evidence>
<evidence type="ECO:0000256" key="11">
    <source>
        <dbReference type="ARBA" id="ARBA00022723"/>
    </source>
</evidence>
<keyword evidence="14 24" id="KW-0862">Zinc</keyword>
<dbReference type="Gene3D" id="3.20.20.70">
    <property type="entry name" value="Aldolase class I"/>
    <property type="match status" value="1"/>
</dbReference>
<keyword evidence="8 25" id="KW-0288">FMN</keyword>
<comment type="cofactor">
    <cofactor evidence="1 25">
        <name>FMN</name>
        <dbReference type="ChEBI" id="CHEBI:58210"/>
    </cofactor>
</comment>
<dbReference type="STRING" id="1206466.K0KVW9"/>
<keyword evidence="29" id="KW-1185">Reference proteome</keyword>
<dbReference type="GO" id="GO:0005737">
    <property type="term" value="C:cytoplasm"/>
    <property type="evidence" value="ECO:0007669"/>
    <property type="project" value="UniProtKB-SubCell"/>
</dbReference>
<keyword evidence="11 24" id="KW-0479">Metal-binding</keyword>
<evidence type="ECO:0000256" key="1">
    <source>
        <dbReference type="ARBA" id="ARBA00001917"/>
    </source>
</evidence>
<evidence type="ECO:0000256" key="24">
    <source>
        <dbReference type="PROSITE-ProRule" id="PRU00723"/>
    </source>
</evidence>
<dbReference type="InterPro" id="IPR035587">
    <property type="entry name" value="DUS-like_FMN-bd"/>
</dbReference>
<feature type="domain" description="C3H1-type" evidence="27">
    <location>
        <begin position="99"/>
        <end position="131"/>
    </location>
</feature>
<reference evidence="28 29" key="1">
    <citation type="journal article" date="2012" name="Eukaryot. Cell">
        <title>Draft genome sequence of Wickerhamomyces ciferrii NRRL Y-1031 F-60-10.</title>
        <authorList>
            <person name="Schneider J."/>
            <person name="Andrea H."/>
            <person name="Blom J."/>
            <person name="Jaenicke S."/>
            <person name="Ruckert C."/>
            <person name="Schorsch C."/>
            <person name="Szczepanowski R."/>
            <person name="Farwick M."/>
            <person name="Goesmann A."/>
            <person name="Puhler A."/>
            <person name="Schaffer S."/>
            <person name="Tauch A."/>
            <person name="Kohler T."/>
            <person name="Brinkrolf K."/>
        </authorList>
    </citation>
    <scope>NUCLEOTIDE SEQUENCE [LARGE SCALE GENOMIC DNA]</scope>
    <source>
        <strain evidence="29">ATCC 14091 / BCRC 22168 / CBS 111 / JCM 3599 / NBRC 0793 / NRRL Y-1031 F-60-10</strain>
    </source>
</reference>
<gene>
    <name evidence="28" type="primary">DUS3</name>
    <name evidence="28" type="ORF">BN7_5710</name>
</gene>
<name>K0KVW9_WICCF</name>
<evidence type="ECO:0000259" key="27">
    <source>
        <dbReference type="PROSITE" id="PS50103"/>
    </source>
</evidence>
<dbReference type="InterPro" id="IPR013785">
    <property type="entry name" value="Aldolase_TIM"/>
</dbReference>
<keyword evidence="15 25" id="KW-0521">NADP</keyword>
<evidence type="ECO:0000256" key="13">
    <source>
        <dbReference type="ARBA" id="ARBA00022771"/>
    </source>
</evidence>
<feature type="region of interest" description="Disordered" evidence="26">
    <location>
        <begin position="1"/>
        <end position="97"/>
    </location>
</feature>
<evidence type="ECO:0000256" key="22">
    <source>
        <dbReference type="ARBA" id="ARBA00049447"/>
    </source>
</evidence>
<dbReference type="InParanoid" id="K0KVW9"/>
<evidence type="ECO:0000256" key="25">
    <source>
        <dbReference type="RuleBase" id="RU291113"/>
    </source>
</evidence>
<dbReference type="SUPFAM" id="SSF90229">
    <property type="entry name" value="CCCH zinc finger"/>
    <property type="match status" value="1"/>
</dbReference>
<evidence type="ECO:0000256" key="14">
    <source>
        <dbReference type="ARBA" id="ARBA00022833"/>
    </source>
</evidence>
<evidence type="ECO:0000256" key="8">
    <source>
        <dbReference type="ARBA" id="ARBA00022643"/>
    </source>
</evidence>
<evidence type="ECO:0000256" key="17">
    <source>
        <dbReference type="ARBA" id="ARBA00023027"/>
    </source>
</evidence>
<feature type="domain" description="C3H1-type" evidence="27">
    <location>
        <begin position="139"/>
        <end position="167"/>
    </location>
</feature>
<feature type="zinc finger region" description="C3H1-type" evidence="24">
    <location>
        <begin position="99"/>
        <end position="131"/>
    </location>
</feature>
<dbReference type="InterPro" id="IPR000571">
    <property type="entry name" value="Znf_CCCH"/>
</dbReference>